<dbReference type="InterPro" id="IPR026263">
    <property type="entry name" value="Alkaline_phosphatase_prok"/>
</dbReference>
<name>A0ABT0LC41_9GAMM</name>
<dbReference type="Gene3D" id="3.30.1360.150">
    <property type="match status" value="1"/>
</dbReference>
<dbReference type="Proteomes" id="UP001203423">
    <property type="component" value="Unassembled WGS sequence"/>
</dbReference>
<dbReference type="PIRSF" id="PIRSF031924">
    <property type="entry name" value="Pi-irrepressible_AP"/>
    <property type="match status" value="1"/>
</dbReference>
<protein>
    <submittedName>
        <fullName evidence="2">Alkaline phosphatase family protein</fullName>
    </submittedName>
</protein>
<dbReference type="InterPro" id="IPR017850">
    <property type="entry name" value="Alkaline_phosphatase_core_sf"/>
</dbReference>
<sequence>MQQHTIKTFTITFTTILFLLLLSVSAHAQYHKKRNPPPKKPKLILQITVDALRGDLLTRYAKNMRQGGFKYLLNKGIVYNNAHYQHANTETIVGHVSLATGAPPTVHGMVGNIWFERSQNRIVYNIEDPHYSLLTKGAGVDSQNEIDPTQRAAKNEGRSPMAILSTTISDEIASAFPRSNIFAVSIKDRGAVSFAGQYGKAFWFSKASAEFVTSNYYYQTYPDWVNHWNQSNPTKKYHNTQWTRSLDQDQYVHVEENQPSLNPDYKTDIAGFSTRFPHPYGPSDDKYFTTKLTLSPAGDDLTLSFAKTLIENEHLGKDEIPDYLSISFSSNDYVLHLFGPSSQEAEDNLLRLDLTLKDLFSYIDEKIGLDNTLIILSADHGAPEIPGYLVRKLATQLTTASTNKAHYFSLAQFQDENLFTAIEHSLGLKKGQGKTLIQRYAHPYVYLEHSLIKKYNLDLKQVQISIANEIMKLNGVEYAIPSTQIATGQLPQTHLMQLVTNNYHQSRSGDIHVIFSPQVFINDLDGLTVASMHGSPWQYDTYVPVIFAGANLTPQTISRFITPYDIAPTIASYLAITPPSGSSSPLLQEVISRK</sequence>
<dbReference type="Pfam" id="PF01663">
    <property type="entry name" value="Phosphodiest"/>
    <property type="match status" value="1"/>
</dbReference>
<dbReference type="SUPFAM" id="SSF53649">
    <property type="entry name" value="Alkaline phosphatase-like"/>
    <property type="match status" value="1"/>
</dbReference>
<organism evidence="2 3">
    <name type="scientific">Shewanella surugensis</name>
    <dbReference type="NCBI Taxonomy" id="212020"/>
    <lineage>
        <taxon>Bacteria</taxon>
        <taxon>Pseudomonadati</taxon>
        <taxon>Pseudomonadota</taxon>
        <taxon>Gammaproteobacteria</taxon>
        <taxon>Alteromonadales</taxon>
        <taxon>Shewanellaceae</taxon>
        <taxon>Shewanella</taxon>
    </lineage>
</organism>
<keyword evidence="1" id="KW-0732">Signal</keyword>
<dbReference type="CDD" id="cd16016">
    <property type="entry name" value="AP-SPAP"/>
    <property type="match status" value="1"/>
</dbReference>
<reference evidence="2 3" key="1">
    <citation type="submission" date="2022-01" db="EMBL/GenBank/DDBJ databases">
        <title>Whole genome-based taxonomy of the Shewanellaceae.</title>
        <authorList>
            <person name="Martin-Rodriguez A.J."/>
        </authorList>
    </citation>
    <scope>NUCLEOTIDE SEQUENCE [LARGE SCALE GENOMIC DNA]</scope>
    <source>
        <strain evidence="2 3">DSM 17177</strain>
    </source>
</reference>
<dbReference type="EMBL" id="JAKIKS010000043">
    <property type="protein sequence ID" value="MCL1125234.1"/>
    <property type="molecule type" value="Genomic_DNA"/>
</dbReference>
<comment type="caution">
    <text evidence="2">The sequence shown here is derived from an EMBL/GenBank/DDBJ whole genome shotgun (WGS) entry which is preliminary data.</text>
</comment>
<dbReference type="PANTHER" id="PTHR10151:SF114">
    <property type="entry name" value="ECTONUCLEOTIDE PYROPHOSPHATASE_PHOSPHODIESTERASE C27A7.3"/>
    <property type="match status" value="1"/>
</dbReference>
<keyword evidence="3" id="KW-1185">Reference proteome</keyword>
<feature type="signal peptide" evidence="1">
    <location>
        <begin position="1"/>
        <end position="28"/>
    </location>
</feature>
<feature type="chain" id="PRO_5045916018" evidence="1">
    <location>
        <begin position="29"/>
        <end position="594"/>
    </location>
</feature>
<dbReference type="InterPro" id="IPR002591">
    <property type="entry name" value="Phosphodiest/P_Trfase"/>
</dbReference>
<evidence type="ECO:0000256" key="1">
    <source>
        <dbReference type="SAM" id="SignalP"/>
    </source>
</evidence>
<proteinExistence type="predicted"/>
<evidence type="ECO:0000313" key="2">
    <source>
        <dbReference type="EMBL" id="MCL1125234.1"/>
    </source>
</evidence>
<evidence type="ECO:0000313" key="3">
    <source>
        <dbReference type="Proteomes" id="UP001203423"/>
    </source>
</evidence>
<dbReference type="PANTHER" id="PTHR10151">
    <property type="entry name" value="ECTONUCLEOTIDE PYROPHOSPHATASE/PHOSPHODIESTERASE"/>
    <property type="match status" value="1"/>
</dbReference>
<gene>
    <name evidence="2" type="ORF">L2764_12305</name>
</gene>
<accession>A0ABT0LC41</accession>
<dbReference type="RefSeq" id="WP_248940550.1">
    <property type="nucleotide sequence ID" value="NZ_JAKIKS010000043.1"/>
</dbReference>
<dbReference type="Gene3D" id="3.40.720.10">
    <property type="entry name" value="Alkaline Phosphatase, subunit A"/>
    <property type="match status" value="1"/>
</dbReference>